<dbReference type="PROSITE" id="PS50873">
    <property type="entry name" value="PEROXIDASE_4"/>
    <property type="match status" value="1"/>
</dbReference>
<evidence type="ECO:0000256" key="10">
    <source>
        <dbReference type="ARBA" id="ARBA00022692"/>
    </source>
</evidence>
<evidence type="ECO:0000256" key="16">
    <source>
        <dbReference type="ARBA" id="ARBA00023004"/>
    </source>
</evidence>
<dbReference type="Gene3D" id="1.20.5.220">
    <property type="match status" value="1"/>
</dbReference>
<dbReference type="AlphaFoldDB" id="A0AAE1S1Q5"/>
<dbReference type="Gene3D" id="1.10.420.10">
    <property type="entry name" value="Peroxidase, domain 2"/>
    <property type="match status" value="1"/>
</dbReference>
<keyword evidence="21" id="KW-0964">Secreted</keyword>
<dbReference type="InterPro" id="IPR004928">
    <property type="entry name" value="PSI_PsaH"/>
</dbReference>
<comment type="cofactor">
    <cofactor evidence="21">
        <name>heme b</name>
        <dbReference type="ChEBI" id="CHEBI:60344"/>
    </cofactor>
    <text evidence="21">Binds 1 heme b (iron(II)-protoporphyrin IX) group per subunit.</text>
</comment>
<evidence type="ECO:0000256" key="17">
    <source>
        <dbReference type="ARBA" id="ARBA00023078"/>
    </source>
</evidence>
<dbReference type="SUPFAM" id="SSF48113">
    <property type="entry name" value="Heme-dependent peroxidases"/>
    <property type="match status" value="1"/>
</dbReference>
<dbReference type="EMBL" id="JAVYJV010000009">
    <property type="protein sequence ID" value="KAK4361903.1"/>
    <property type="molecule type" value="Genomic_DNA"/>
</dbReference>
<dbReference type="GO" id="GO:0009538">
    <property type="term" value="C:photosystem I reaction center"/>
    <property type="evidence" value="ECO:0007669"/>
    <property type="project" value="UniProtKB-UniRule"/>
</dbReference>
<dbReference type="Gene3D" id="1.10.520.10">
    <property type="match status" value="1"/>
</dbReference>
<dbReference type="PRINTS" id="PR00461">
    <property type="entry name" value="PLPEROXIDASE"/>
</dbReference>
<evidence type="ECO:0000256" key="22">
    <source>
        <dbReference type="RuleBase" id="RU369105"/>
    </source>
</evidence>
<keyword evidence="12 22" id="KW-0603">Photosystem I</keyword>
<dbReference type="GO" id="GO:0020037">
    <property type="term" value="F:heme binding"/>
    <property type="evidence" value="ECO:0007669"/>
    <property type="project" value="UniProtKB-UniRule"/>
</dbReference>
<dbReference type="PANTHER" id="PTHR34787:SF1">
    <property type="entry name" value="PHOTOSYSTEM I REACTION CENTER SUBUNIT VI-2, CHLOROPLASTIC"/>
    <property type="match status" value="1"/>
</dbReference>
<organism evidence="24 25">
    <name type="scientific">Anisodus tanguticus</name>
    <dbReference type="NCBI Taxonomy" id="243964"/>
    <lineage>
        <taxon>Eukaryota</taxon>
        <taxon>Viridiplantae</taxon>
        <taxon>Streptophyta</taxon>
        <taxon>Embryophyta</taxon>
        <taxon>Tracheophyta</taxon>
        <taxon>Spermatophyta</taxon>
        <taxon>Magnoliopsida</taxon>
        <taxon>eudicotyledons</taxon>
        <taxon>Gunneridae</taxon>
        <taxon>Pentapetalae</taxon>
        <taxon>asterids</taxon>
        <taxon>lamiids</taxon>
        <taxon>Solanales</taxon>
        <taxon>Solanaceae</taxon>
        <taxon>Solanoideae</taxon>
        <taxon>Hyoscyameae</taxon>
        <taxon>Anisodus</taxon>
    </lineage>
</organism>
<evidence type="ECO:0000256" key="6">
    <source>
        <dbReference type="ARBA" id="ARBA00022531"/>
    </source>
</evidence>
<evidence type="ECO:0000256" key="20">
    <source>
        <dbReference type="PIRSR" id="PIRSR600823-3"/>
    </source>
</evidence>
<dbReference type="Proteomes" id="UP001291623">
    <property type="component" value="Unassembled WGS sequence"/>
</dbReference>
<dbReference type="GO" id="GO:0015979">
    <property type="term" value="P:photosynthesis"/>
    <property type="evidence" value="ECO:0007669"/>
    <property type="project" value="UniProtKB-UniRule"/>
</dbReference>
<evidence type="ECO:0000256" key="21">
    <source>
        <dbReference type="RuleBase" id="RU362060"/>
    </source>
</evidence>
<keyword evidence="16 21" id="KW-0408">Iron</keyword>
<accession>A0AAE1S1Q5</accession>
<comment type="similarity">
    <text evidence="21">Belongs to the peroxidase family. Classical plant (class III) peroxidase subfamily.</text>
</comment>
<feature type="binding site" evidence="20">
    <location>
        <position position="50"/>
    </location>
    <ligand>
        <name>Ca(2+)</name>
        <dbReference type="ChEBI" id="CHEBI:29108"/>
        <label>1</label>
    </ligand>
</feature>
<keyword evidence="10" id="KW-0812">Transmembrane</keyword>
<evidence type="ECO:0000256" key="3">
    <source>
        <dbReference type="ARBA" id="ARBA00004581"/>
    </source>
</evidence>
<evidence type="ECO:0000256" key="13">
    <source>
        <dbReference type="ARBA" id="ARBA00022946"/>
    </source>
</evidence>
<comment type="catalytic activity">
    <reaction evidence="1 21">
        <text>2 a phenolic donor + H2O2 = 2 a phenolic radical donor + 2 H2O</text>
        <dbReference type="Rhea" id="RHEA:56136"/>
        <dbReference type="ChEBI" id="CHEBI:15377"/>
        <dbReference type="ChEBI" id="CHEBI:16240"/>
        <dbReference type="ChEBI" id="CHEBI:139520"/>
        <dbReference type="ChEBI" id="CHEBI:139521"/>
        <dbReference type="EC" id="1.11.1.7"/>
    </reaction>
</comment>
<feature type="binding site" evidence="20">
    <location>
        <position position="54"/>
    </location>
    <ligand>
        <name>Ca(2+)</name>
        <dbReference type="ChEBI" id="CHEBI:29108"/>
        <label>1</label>
    </ligand>
</feature>
<keyword evidence="15 21" id="KW-0560">Oxidoreductase</keyword>
<dbReference type="GO" id="GO:0009535">
    <property type="term" value="C:chloroplast thylakoid membrane"/>
    <property type="evidence" value="ECO:0007669"/>
    <property type="project" value="UniProtKB-SubCell"/>
</dbReference>
<evidence type="ECO:0000259" key="23">
    <source>
        <dbReference type="PROSITE" id="PS50873"/>
    </source>
</evidence>
<dbReference type="GO" id="GO:0006979">
    <property type="term" value="P:response to oxidative stress"/>
    <property type="evidence" value="ECO:0007669"/>
    <property type="project" value="UniProtKB-UniRule"/>
</dbReference>
<evidence type="ECO:0000256" key="15">
    <source>
        <dbReference type="ARBA" id="ARBA00023002"/>
    </source>
</evidence>
<dbReference type="InterPro" id="IPR000823">
    <property type="entry name" value="Peroxidase_pln"/>
</dbReference>
<feature type="domain" description="Plant heme peroxidase family profile" evidence="23">
    <location>
        <begin position="48"/>
        <end position="291"/>
    </location>
</feature>
<evidence type="ECO:0000256" key="19">
    <source>
        <dbReference type="PIRSR" id="PIRSR600823-2"/>
    </source>
</evidence>
<comment type="caution">
    <text evidence="24">The sequence shown here is derived from an EMBL/GenBank/DDBJ whole genome shotgun (WGS) entry which is preliminary data.</text>
</comment>
<gene>
    <name evidence="24" type="ORF">RND71_017144</name>
</gene>
<dbReference type="GO" id="GO:0042744">
    <property type="term" value="P:hydrogen peroxide catabolic process"/>
    <property type="evidence" value="ECO:0007669"/>
    <property type="project" value="UniProtKB-KW"/>
</dbReference>
<evidence type="ECO:0000256" key="11">
    <source>
        <dbReference type="ARBA" id="ARBA00022723"/>
    </source>
</evidence>
<evidence type="ECO:0000256" key="9">
    <source>
        <dbReference type="ARBA" id="ARBA00022640"/>
    </source>
</evidence>
<evidence type="ECO:0000256" key="2">
    <source>
        <dbReference type="ARBA" id="ARBA00002502"/>
    </source>
</evidence>
<comment type="function">
    <text evidence="22">Docking of the LHC I antenna complex to the core complex.</text>
</comment>
<keyword evidence="5 22" id="KW-0150">Chloroplast</keyword>
<dbReference type="EC" id="1.11.1.7" evidence="21"/>
<protein>
    <recommendedName>
        <fullName evidence="21 22">Multifunctional fusion protein</fullName>
    </recommendedName>
    <domain>
        <recommendedName>
            <fullName evidence="21">Peroxidase</fullName>
            <ecNumber evidence="21">1.11.1.7</ecNumber>
        </recommendedName>
    </domain>
    <domain>
        <recommendedName>
            <fullName evidence="22">Photosystem I reaction center subunit VI</fullName>
            <shortName evidence="22">PSI-H</shortName>
        </recommendedName>
    </domain>
</protein>
<feature type="binding site" evidence="19">
    <location>
        <position position="140"/>
    </location>
    <ligand>
        <name>substrate</name>
    </ligand>
</feature>
<comment type="subcellular location">
    <subcellularLocation>
        <location evidence="3 22">Plastid</location>
        <location evidence="3 22">Chloroplast thylakoid membrane</location>
        <topology evidence="3 22">Single-pass membrane protein</topology>
    </subcellularLocation>
    <subcellularLocation>
        <location evidence="21">Secreted</location>
    </subcellularLocation>
</comment>
<name>A0AAE1S1Q5_9SOLA</name>
<keyword evidence="8 21" id="KW-0349">Heme</keyword>
<evidence type="ECO:0000256" key="1">
    <source>
        <dbReference type="ARBA" id="ARBA00000189"/>
    </source>
</evidence>
<keyword evidence="9 22" id="KW-0934">Plastid</keyword>
<keyword evidence="14" id="KW-1133">Transmembrane helix</keyword>
<keyword evidence="7 21" id="KW-0575">Peroxidase</keyword>
<keyword evidence="11 20" id="KW-0479">Metal-binding</keyword>
<evidence type="ECO:0000256" key="18">
    <source>
        <dbReference type="ARBA" id="ARBA00023136"/>
    </source>
</evidence>
<keyword evidence="18" id="KW-0472">Membrane</keyword>
<keyword evidence="21" id="KW-0376">Hydrogen peroxide</keyword>
<keyword evidence="20 21" id="KW-0106">Calcium</keyword>
<comment type="cofactor">
    <cofactor evidence="20 21">
        <name>Ca(2+)</name>
        <dbReference type="ChEBI" id="CHEBI:29108"/>
    </cofactor>
    <text evidence="20 21">Binds 2 calcium ions per subunit.</text>
</comment>
<dbReference type="InterPro" id="IPR010255">
    <property type="entry name" value="Haem_peroxidase_sf"/>
</dbReference>
<reference evidence="24" key="1">
    <citation type="submission" date="2023-12" db="EMBL/GenBank/DDBJ databases">
        <title>Genome assembly of Anisodus tanguticus.</title>
        <authorList>
            <person name="Wang Y.-J."/>
        </authorList>
    </citation>
    <scope>NUCLEOTIDE SEQUENCE</scope>
    <source>
        <strain evidence="24">KB-2021</strain>
        <tissue evidence="24">Leaf</tissue>
    </source>
</reference>
<evidence type="ECO:0000256" key="14">
    <source>
        <dbReference type="ARBA" id="ARBA00022989"/>
    </source>
</evidence>
<proteinExistence type="inferred from homology"/>
<feature type="binding site" evidence="20">
    <location>
        <position position="52"/>
    </location>
    <ligand>
        <name>Ca(2+)</name>
        <dbReference type="ChEBI" id="CHEBI:29108"/>
        <label>1</label>
    </ligand>
</feature>
<keyword evidence="25" id="KW-1185">Reference proteome</keyword>
<evidence type="ECO:0000313" key="24">
    <source>
        <dbReference type="EMBL" id="KAK4361903.1"/>
    </source>
</evidence>
<evidence type="ECO:0000256" key="12">
    <source>
        <dbReference type="ARBA" id="ARBA00022836"/>
    </source>
</evidence>
<dbReference type="GO" id="GO:0005576">
    <property type="term" value="C:extracellular region"/>
    <property type="evidence" value="ECO:0007669"/>
    <property type="project" value="UniProtKB-SubCell"/>
</dbReference>
<comment type="function">
    <text evidence="2">Possible role could be the docking of the LHC I antenna complex to the core complex.</text>
</comment>
<evidence type="ECO:0000313" key="25">
    <source>
        <dbReference type="Proteomes" id="UP001291623"/>
    </source>
</evidence>
<dbReference type="GO" id="GO:0140825">
    <property type="term" value="F:lactoperoxidase activity"/>
    <property type="evidence" value="ECO:0007669"/>
    <property type="project" value="UniProtKB-EC"/>
</dbReference>
<dbReference type="Pfam" id="PF03244">
    <property type="entry name" value="PSI_PsaH"/>
    <property type="match status" value="1"/>
</dbReference>
<evidence type="ECO:0000256" key="4">
    <source>
        <dbReference type="ARBA" id="ARBA00010155"/>
    </source>
</evidence>
<dbReference type="PRINTS" id="PR00458">
    <property type="entry name" value="PEROXIDASE"/>
</dbReference>
<evidence type="ECO:0000256" key="7">
    <source>
        <dbReference type="ARBA" id="ARBA00022559"/>
    </source>
</evidence>
<keyword evidence="17 22" id="KW-0793">Thylakoid</keyword>
<dbReference type="InterPro" id="IPR002016">
    <property type="entry name" value="Haem_peroxidase"/>
</dbReference>
<evidence type="ECO:0000256" key="8">
    <source>
        <dbReference type="ARBA" id="ARBA00022617"/>
    </source>
</evidence>
<keyword evidence="6 22" id="KW-0602">Photosynthesis</keyword>
<dbReference type="FunFam" id="1.20.5.220:FF:000003">
    <property type="entry name" value="Photosystem I reaction center subunit VI"/>
    <property type="match status" value="1"/>
</dbReference>
<keyword evidence="13" id="KW-0809">Transit peptide</keyword>
<dbReference type="GO" id="GO:0046872">
    <property type="term" value="F:metal ion binding"/>
    <property type="evidence" value="ECO:0007669"/>
    <property type="project" value="UniProtKB-UniRule"/>
</dbReference>
<sequence length="310" mass="34208">MVRSGSIVLPLFKYKRIAVEDDSEFLNRVTGSATHTSHASCLAPPLGIRGCDGSVLLSYSNGLMTETEPEMSFGVRKLDIINGIKSSLERICPQTASCADIIQLAARDAVYLAGEPYIDVFTGRKDGILASKERADKELPPADISVDKFINIFQQKNITLQERVALLVKSLSKKEFLLLLYIRILRTLEPQTQGEIRRDCRAGSVVAKYGDKSVYFDLEDLDNTTGHGTCMDQMHLHHTTLFRTEEVIILQSKFFETFAAPFTKRGLLLKFLILGGGSTLAYFSSTASGDILPIKKGPQLPPKLGPHGKI</sequence>
<comment type="function">
    <text evidence="21">Removal of H(2)O(2), oxidation of toxic reductants, biosynthesis and degradation of lignin, suberization, auxin catabolism, response to environmental stresses such as wounding, pathogen attack and oxidative stress.</text>
</comment>
<feature type="binding site" evidence="20">
    <location>
        <position position="66"/>
    </location>
    <ligand>
        <name>Ca(2+)</name>
        <dbReference type="ChEBI" id="CHEBI:29108"/>
        <label>1</label>
    </ligand>
</feature>
<dbReference type="PANTHER" id="PTHR34787">
    <property type="entry name" value="PHOTOSYSTEM I REACTION CENTER SUBUNIT VI-2, CHLOROPLASTIC"/>
    <property type="match status" value="1"/>
</dbReference>
<comment type="similarity">
    <text evidence="4 22">Belongs to the psaH family.</text>
</comment>
<evidence type="ECO:0000256" key="5">
    <source>
        <dbReference type="ARBA" id="ARBA00022528"/>
    </source>
</evidence>